<dbReference type="PROSITE" id="PS50893">
    <property type="entry name" value="ABC_TRANSPORTER_2"/>
    <property type="match status" value="1"/>
</dbReference>
<sequence>MTPDPSPDAPRPSPAEALAAFEAPARAALARAGALGIVAALLWPVQAYAVAASVHLWAVGTWNPVPGLWLVALFVTAGAARALLEARAGGIAHRAAEALMAAERERLIAAEAARVDRGTNSAAFAALLTQKLPLMVPYLVRYRPAFLRATVVPLTLVALTLPVSWAVALVLLVAIPLIPLFQALVGIAARDASAKQMDEIADLNGLLSERLSALPDLHLLDAGGRALSGFAVRAEALRRRTMAVLRVAFLSSTVLEFFSALGVALVAVYVGFNMLDWIGFGDWGQALTLAQGIFVLMLAPEVFQPLREVSAAWHDKATAEAVARDLAEVHADPGPRALGAGARAAPLPGPATLRVSGASVLRGAEKVPLPDMALSPGQAVALTGSSGTGKSSALLAIAGLVPVAAGRIEVAGRVLDDATADAWRARLAWVPQRVHVPDATLAEALDPRGTGADPAEALAAARAGAVVAGLPEGLATRLGENGAGVSGGEARRLMLARALLARPDVVLADEPTADLDAATAAAVRAALRRLAEGGALVIVATHDPVLVREMDRIVPMPGAARAA</sequence>
<evidence type="ECO:0000256" key="1">
    <source>
        <dbReference type="ARBA" id="ARBA00004651"/>
    </source>
</evidence>
<evidence type="ECO:0000313" key="10">
    <source>
        <dbReference type="EMBL" id="ROU03484.1"/>
    </source>
</evidence>
<dbReference type="SUPFAM" id="SSF90123">
    <property type="entry name" value="ABC transporter transmembrane region"/>
    <property type="match status" value="1"/>
</dbReference>
<dbReference type="InterPro" id="IPR011527">
    <property type="entry name" value="ABC1_TM_dom"/>
</dbReference>
<accession>A0A3N2R7Q1</accession>
<dbReference type="InterPro" id="IPR003439">
    <property type="entry name" value="ABC_transporter-like_ATP-bd"/>
</dbReference>
<dbReference type="InterPro" id="IPR017871">
    <property type="entry name" value="ABC_transporter-like_CS"/>
</dbReference>
<keyword evidence="5 7" id="KW-1133">Transmembrane helix</keyword>
<evidence type="ECO:0000259" key="9">
    <source>
        <dbReference type="PROSITE" id="PS50929"/>
    </source>
</evidence>
<dbReference type="Proteomes" id="UP000268016">
    <property type="component" value="Unassembled WGS sequence"/>
</dbReference>
<dbReference type="Gene3D" id="1.20.1560.10">
    <property type="entry name" value="ABC transporter type 1, transmembrane domain"/>
    <property type="match status" value="1"/>
</dbReference>
<evidence type="ECO:0000256" key="4">
    <source>
        <dbReference type="ARBA" id="ARBA00022840"/>
    </source>
</evidence>
<feature type="domain" description="ABC transporter" evidence="8">
    <location>
        <begin position="350"/>
        <end position="563"/>
    </location>
</feature>
<evidence type="ECO:0000259" key="8">
    <source>
        <dbReference type="PROSITE" id="PS50893"/>
    </source>
</evidence>
<dbReference type="PANTHER" id="PTHR24221:SF590">
    <property type="entry name" value="COMPONENT LINKED WITH THE ASSEMBLY OF CYTOCHROME' TRANSPORT TRANSMEMBRANE ATP-BINDING PROTEIN ABC TRANSPORTER CYDD-RELATED"/>
    <property type="match status" value="1"/>
</dbReference>
<dbReference type="GO" id="GO:0140359">
    <property type="term" value="F:ABC-type transporter activity"/>
    <property type="evidence" value="ECO:0007669"/>
    <property type="project" value="InterPro"/>
</dbReference>
<dbReference type="InterPro" id="IPR036640">
    <property type="entry name" value="ABC1_TM_sf"/>
</dbReference>
<dbReference type="PROSITE" id="PS50929">
    <property type="entry name" value="ABC_TM1F"/>
    <property type="match status" value="1"/>
</dbReference>
<comment type="subcellular location">
    <subcellularLocation>
        <location evidence="1">Cell membrane</location>
        <topology evidence="1">Multi-pass membrane protein</topology>
    </subcellularLocation>
</comment>
<reference evidence="10 11" key="1">
    <citation type="submission" date="2018-10" db="EMBL/GenBank/DDBJ databases">
        <title>Histidinibacterium lentulum gen. nov., sp. nov., a marine bacterium from the culture broth of Picochlorum sp. 122.</title>
        <authorList>
            <person name="Wang G."/>
        </authorList>
    </citation>
    <scope>NUCLEOTIDE SEQUENCE [LARGE SCALE GENOMIC DNA]</scope>
    <source>
        <strain evidence="10 11">B17</strain>
    </source>
</reference>
<feature type="transmembrane region" description="Helical" evidence="7">
    <location>
        <begin position="145"/>
        <end position="163"/>
    </location>
</feature>
<dbReference type="GO" id="GO:0005524">
    <property type="term" value="F:ATP binding"/>
    <property type="evidence" value="ECO:0007669"/>
    <property type="project" value="UniProtKB-KW"/>
</dbReference>
<evidence type="ECO:0000256" key="2">
    <source>
        <dbReference type="ARBA" id="ARBA00022692"/>
    </source>
</evidence>
<gene>
    <name evidence="10" type="ORF">EAT49_04090</name>
</gene>
<dbReference type="OrthoDB" id="9806127at2"/>
<dbReference type="AlphaFoldDB" id="A0A3N2R7Q1"/>
<dbReference type="GO" id="GO:0016887">
    <property type="term" value="F:ATP hydrolysis activity"/>
    <property type="evidence" value="ECO:0007669"/>
    <property type="project" value="InterPro"/>
</dbReference>
<name>A0A3N2R7Q1_9RHOB</name>
<evidence type="ECO:0000256" key="3">
    <source>
        <dbReference type="ARBA" id="ARBA00022741"/>
    </source>
</evidence>
<dbReference type="RefSeq" id="WP_123641018.1">
    <property type="nucleotide sequence ID" value="NZ_ML119082.1"/>
</dbReference>
<dbReference type="InterPro" id="IPR039421">
    <property type="entry name" value="Type_1_exporter"/>
</dbReference>
<dbReference type="Pfam" id="PF00664">
    <property type="entry name" value="ABC_membrane"/>
    <property type="match status" value="1"/>
</dbReference>
<feature type="transmembrane region" description="Helical" evidence="7">
    <location>
        <begin position="169"/>
        <end position="189"/>
    </location>
</feature>
<dbReference type="PROSITE" id="PS00211">
    <property type="entry name" value="ABC_TRANSPORTER_1"/>
    <property type="match status" value="1"/>
</dbReference>
<keyword evidence="3" id="KW-0547">Nucleotide-binding</keyword>
<feature type="transmembrane region" description="Helical" evidence="7">
    <location>
        <begin position="34"/>
        <end position="59"/>
    </location>
</feature>
<feature type="transmembrane region" description="Helical" evidence="7">
    <location>
        <begin position="247"/>
        <end position="271"/>
    </location>
</feature>
<keyword evidence="11" id="KW-1185">Reference proteome</keyword>
<dbReference type="InterPro" id="IPR003593">
    <property type="entry name" value="AAA+_ATPase"/>
</dbReference>
<dbReference type="CDD" id="cd18584">
    <property type="entry name" value="ABC_6TM_AarD_CydD"/>
    <property type="match status" value="1"/>
</dbReference>
<dbReference type="Gene3D" id="3.40.50.300">
    <property type="entry name" value="P-loop containing nucleotide triphosphate hydrolases"/>
    <property type="match status" value="1"/>
</dbReference>
<dbReference type="SMART" id="SM00382">
    <property type="entry name" value="AAA"/>
    <property type="match status" value="1"/>
</dbReference>
<dbReference type="EMBL" id="RDRB01000002">
    <property type="protein sequence ID" value="ROU03484.1"/>
    <property type="molecule type" value="Genomic_DNA"/>
</dbReference>
<dbReference type="GO" id="GO:0005886">
    <property type="term" value="C:plasma membrane"/>
    <property type="evidence" value="ECO:0007669"/>
    <property type="project" value="UniProtKB-SubCell"/>
</dbReference>
<organism evidence="10 11">
    <name type="scientific">Histidinibacterium lentulum</name>
    <dbReference type="NCBI Taxonomy" id="2480588"/>
    <lineage>
        <taxon>Bacteria</taxon>
        <taxon>Pseudomonadati</taxon>
        <taxon>Pseudomonadota</taxon>
        <taxon>Alphaproteobacteria</taxon>
        <taxon>Rhodobacterales</taxon>
        <taxon>Paracoccaceae</taxon>
        <taxon>Histidinibacterium</taxon>
    </lineage>
</organism>
<feature type="domain" description="ABC transmembrane type-1" evidence="9">
    <location>
        <begin position="32"/>
        <end position="318"/>
    </location>
</feature>
<dbReference type="SUPFAM" id="SSF52540">
    <property type="entry name" value="P-loop containing nucleoside triphosphate hydrolases"/>
    <property type="match status" value="1"/>
</dbReference>
<keyword evidence="6 7" id="KW-0472">Membrane</keyword>
<evidence type="ECO:0000256" key="7">
    <source>
        <dbReference type="SAM" id="Phobius"/>
    </source>
</evidence>
<keyword evidence="4 10" id="KW-0067">ATP-binding</keyword>
<evidence type="ECO:0000256" key="6">
    <source>
        <dbReference type="ARBA" id="ARBA00023136"/>
    </source>
</evidence>
<evidence type="ECO:0000313" key="11">
    <source>
        <dbReference type="Proteomes" id="UP000268016"/>
    </source>
</evidence>
<feature type="transmembrane region" description="Helical" evidence="7">
    <location>
        <begin position="65"/>
        <end position="84"/>
    </location>
</feature>
<dbReference type="PANTHER" id="PTHR24221">
    <property type="entry name" value="ATP-BINDING CASSETTE SUB-FAMILY B"/>
    <property type="match status" value="1"/>
</dbReference>
<comment type="caution">
    <text evidence="10">The sequence shown here is derived from an EMBL/GenBank/DDBJ whole genome shotgun (WGS) entry which is preliminary data.</text>
</comment>
<protein>
    <submittedName>
        <fullName evidence="10">ATP-binding cassette domain-containing protein</fullName>
    </submittedName>
</protein>
<dbReference type="Pfam" id="PF00005">
    <property type="entry name" value="ABC_tran"/>
    <property type="match status" value="1"/>
</dbReference>
<dbReference type="InterPro" id="IPR027417">
    <property type="entry name" value="P-loop_NTPase"/>
</dbReference>
<proteinExistence type="predicted"/>
<keyword evidence="2 7" id="KW-0812">Transmembrane</keyword>
<evidence type="ECO:0000256" key="5">
    <source>
        <dbReference type="ARBA" id="ARBA00022989"/>
    </source>
</evidence>